<dbReference type="SUPFAM" id="SSF52096">
    <property type="entry name" value="ClpP/crotonase"/>
    <property type="match status" value="1"/>
</dbReference>
<dbReference type="CDD" id="cd06558">
    <property type="entry name" value="crotonase-like"/>
    <property type="match status" value="1"/>
</dbReference>
<reference evidence="3 4" key="1">
    <citation type="submission" date="2019-10" db="EMBL/GenBank/DDBJ databases">
        <title>Thermopilla bonchosmolovskayae gen. nov., sp. nov., a moderately thermophilic Chloroflexi bacterium from a Chukotka hot spring (Arctic, Russia), representing a novel classis Thermopillaia, which include previously uncultivated lineage OLB14.</title>
        <authorList>
            <person name="Kochetkova T.V."/>
            <person name="Zayulina K.S."/>
            <person name="Zhigarkov V.S."/>
            <person name="Minaev N.V."/>
            <person name="Novikov A."/>
            <person name="Toshchakov S.V."/>
            <person name="Elcheninov A.G."/>
            <person name="Kublanov I.V."/>
        </authorList>
    </citation>
    <scope>NUCLEOTIDE SEQUENCE [LARGE SCALE GENOMIC DNA]</scope>
    <source>
        <strain evidence="3 4">3753O</strain>
    </source>
</reference>
<name>A0ABX6C490_9CHLR</name>
<evidence type="ECO:0000256" key="2">
    <source>
        <dbReference type="RuleBase" id="RU003707"/>
    </source>
</evidence>
<keyword evidence="4" id="KW-1185">Reference proteome</keyword>
<dbReference type="PANTHER" id="PTHR11941">
    <property type="entry name" value="ENOYL-COA HYDRATASE-RELATED"/>
    <property type="match status" value="1"/>
</dbReference>
<protein>
    <submittedName>
        <fullName evidence="3">Enoyl-CoA hydratase/isomerase family protein</fullName>
    </submittedName>
</protein>
<proteinExistence type="inferred from homology"/>
<dbReference type="EMBL" id="CP042829">
    <property type="protein sequence ID" value="QFG03261.1"/>
    <property type="molecule type" value="Genomic_DNA"/>
</dbReference>
<accession>A0ABX6C490</accession>
<evidence type="ECO:0000313" key="3">
    <source>
        <dbReference type="EMBL" id="QFG03261.1"/>
    </source>
</evidence>
<evidence type="ECO:0000256" key="1">
    <source>
        <dbReference type="ARBA" id="ARBA00005254"/>
    </source>
</evidence>
<organism evidence="3 4">
    <name type="scientific">Tepidiforma bonchosmolovskayae</name>
    <dbReference type="NCBI Taxonomy" id="2601677"/>
    <lineage>
        <taxon>Bacteria</taxon>
        <taxon>Bacillati</taxon>
        <taxon>Chloroflexota</taxon>
        <taxon>Tepidiformia</taxon>
        <taxon>Tepidiformales</taxon>
        <taxon>Tepidiformaceae</taxon>
        <taxon>Tepidiforma</taxon>
    </lineage>
</organism>
<comment type="similarity">
    <text evidence="1 2">Belongs to the enoyl-CoA hydratase/isomerase family.</text>
</comment>
<gene>
    <name evidence="3" type="ORF">Tbon_08125</name>
</gene>
<dbReference type="PROSITE" id="PS00166">
    <property type="entry name" value="ENOYL_COA_HYDRATASE"/>
    <property type="match status" value="1"/>
</dbReference>
<dbReference type="RefSeq" id="WP_158067224.1">
    <property type="nucleotide sequence ID" value="NZ_CP042829.1"/>
</dbReference>
<sequence>MTDPVRFEIDPQGVATITLDRPERLNAINLRMRDLLWEYLAAADAIPEVRAILFRGEGRCFSAGADISEFGTAPSIMAARRARHDRDIWWQLITHRCVTLARMHGYCYGAGLELPLFCDLRIAGTDARLALPEVSLAYIPSAGGTQMLPRIAPPGVAAHLILTGEPIDAETALRWGIVDRVVPPDGLDAAVEAALAAALADPAAARARRLRLLGVADTSEAGPPLP</sequence>
<dbReference type="InterPro" id="IPR029045">
    <property type="entry name" value="ClpP/crotonase-like_dom_sf"/>
</dbReference>
<evidence type="ECO:0000313" key="4">
    <source>
        <dbReference type="Proteomes" id="UP000326331"/>
    </source>
</evidence>
<dbReference type="Gene3D" id="3.90.226.10">
    <property type="entry name" value="2-enoyl-CoA Hydratase, Chain A, domain 1"/>
    <property type="match status" value="1"/>
</dbReference>
<dbReference type="PANTHER" id="PTHR11941:SF54">
    <property type="entry name" value="ENOYL-COA HYDRATASE, MITOCHONDRIAL"/>
    <property type="match status" value="1"/>
</dbReference>
<dbReference type="InterPro" id="IPR018376">
    <property type="entry name" value="Enoyl-CoA_hyd/isom_CS"/>
</dbReference>
<dbReference type="InterPro" id="IPR001753">
    <property type="entry name" value="Enoyl-CoA_hydra/iso"/>
</dbReference>
<dbReference type="Proteomes" id="UP000326331">
    <property type="component" value="Chromosome"/>
</dbReference>
<dbReference type="Pfam" id="PF00378">
    <property type="entry name" value="ECH_1"/>
    <property type="match status" value="1"/>
</dbReference>